<dbReference type="EMBL" id="JAPDIA010000003">
    <property type="protein sequence ID" value="MDG0810249.1"/>
    <property type="molecule type" value="Genomic_DNA"/>
</dbReference>
<comment type="caution">
    <text evidence="1">The sequence shown here is derived from an EMBL/GenBank/DDBJ whole genome shotgun (WGS) entry which is preliminary data.</text>
</comment>
<dbReference type="Proteomes" id="UP001153404">
    <property type="component" value="Unassembled WGS sequence"/>
</dbReference>
<proteinExistence type="predicted"/>
<protein>
    <submittedName>
        <fullName evidence="1">Uncharacterized protein</fullName>
    </submittedName>
</protein>
<name>A0A9X4KXS2_9BACL</name>
<reference evidence="1" key="1">
    <citation type="submission" date="2022-10" db="EMBL/GenBank/DDBJ databases">
        <title>Comparative genomic analysis of Cohnella hashimotonis sp. nov., isolated from the International Space Station.</title>
        <authorList>
            <person name="Simpson A."/>
            <person name="Venkateswaran K."/>
        </authorList>
    </citation>
    <scope>NUCLEOTIDE SEQUENCE</scope>
    <source>
        <strain evidence="1">DSM 28161</strain>
    </source>
</reference>
<dbReference type="AlphaFoldDB" id="A0A9X4KXS2"/>
<evidence type="ECO:0000313" key="2">
    <source>
        <dbReference type="Proteomes" id="UP001153404"/>
    </source>
</evidence>
<dbReference type="RefSeq" id="WP_277531968.1">
    <property type="nucleotide sequence ID" value="NZ_JAPDIA010000003.1"/>
</dbReference>
<gene>
    <name evidence="1" type="ORF">OMP40_13515</name>
</gene>
<organism evidence="1 2">
    <name type="scientific">Cohnella rhizosphaerae</name>
    <dbReference type="NCBI Taxonomy" id="1457232"/>
    <lineage>
        <taxon>Bacteria</taxon>
        <taxon>Bacillati</taxon>
        <taxon>Bacillota</taxon>
        <taxon>Bacilli</taxon>
        <taxon>Bacillales</taxon>
        <taxon>Paenibacillaceae</taxon>
        <taxon>Cohnella</taxon>
    </lineage>
</organism>
<accession>A0A9X4KXS2</accession>
<evidence type="ECO:0000313" key="1">
    <source>
        <dbReference type="EMBL" id="MDG0810249.1"/>
    </source>
</evidence>
<keyword evidence="2" id="KW-1185">Reference proteome</keyword>
<sequence length="606" mass="68016">MRITLRSDGDRRVNFGRIWAYDDFEALAAAEAVNRPMKTGLFQPALNWHDYAADLALVRSLVQPYEGLSMYEPAIAFDILYMHWEKEELHRRLDYLLALSRDTGLPVHLSLNAWWGGTPTGPDGKGGYWTDIAYNQIVYDPLNIDGRGNWKLSTPNIWSNTPWLTMNNDHYNEVRADKVRDIAAYLSRRTSELKAEGSSIAPVSVFTENEPLYWPFFAFNASPEAGGDFGPEVIADAARDGVTLDPEDGLSPREKEWMVRNLTSYITTLSGAIASGYGYDAIVVDGDRIAYPEEQLVDNAYTHMFPTPNYPDWDEKRGAWETHMVRDIRYGGEWAGDMDPRYLDYIVARGKYADVNAERSSVTDLTMLKQAYSYGADYVNIYNFKPEDGTLVRGMDGVRQDKTAVPAYDVPLVDYAFRDEHSLEANESLVAARGVKRDVLGEKLVVTADSGDAAGGSLTFRADNGGEPLTHGLAVQVQGRALSELSATSRVEIWAGRDQAHLSPVKTLKNFSTAYVDVSDAIDRTSNVAYVELRLYSEGLPDSLYSWTSVWSVKMYAKREHASGQADGSRYTVDESRERNLWTGYRADAERLLGLYRQKAGGRRYL</sequence>